<dbReference type="Proteomes" id="UP001500220">
    <property type="component" value="Unassembled WGS sequence"/>
</dbReference>
<dbReference type="PANTHER" id="PTHR22946">
    <property type="entry name" value="DIENELACTONE HYDROLASE DOMAIN-CONTAINING PROTEIN-RELATED"/>
    <property type="match status" value="1"/>
</dbReference>
<evidence type="ECO:0000256" key="1">
    <source>
        <dbReference type="ARBA" id="ARBA00008645"/>
    </source>
</evidence>
<protein>
    <recommendedName>
        <fullName evidence="2">Serine aminopeptidase S33 domain-containing protein</fullName>
    </recommendedName>
</protein>
<dbReference type="InterPro" id="IPR029058">
    <property type="entry name" value="AB_hydrolase_fold"/>
</dbReference>
<sequence>MYTFFDEPGLLPGFADLNRPRAIAAGLDPFQYDQVTAGLTAIREWPTAFVRAGQDYVARAEQAEAHGRSASAAEAYRAAALWLHFATVLPNPNLDAHAAAAAASADALRRAEPTAEFFAEPDLAGVLRRPAAERPPVVVLVPGMNSGKVEFLAIADTLLRRGVAVLAIDGPGQGELATAAPWEPEYQKVVHRAVDLVEQRSDVDGSRVALLAMSMGGYLGALAAAHEPRIRALVSVSPPSALDWDQLAPYVTDTFVLRTGSAAAARDFARRINAAEIAPRIQQPFRVVDGALDTIPGVTNGEPLARLAPRGEYLLIPEGHHLVENRRWEWLPDTADWLTRHLADD</sequence>
<dbReference type="Pfam" id="PF12146">
    <property type="entry name" value="Hydrolase_4"/>
    <property type="match status" value="1"/>
</dbReference>
<evidence type="ECO:0000259" key="2">
    <source>
        <dbReference type="Pfam" id="PF12146"/>
    </source>
</evidence>
<dbReference type="SUPFAM" id="SSF53474">
    <property type="entry name" value="alpha/beta-Hydrolases"/>
    <property type="match status" value="1"/>
</dbReference>
<dbReference type="RefSeq" id="WP_346072275.1">
    <property type="nucleotide sequence ID" value="NZ_BAAAHC010000003.1"/>
</dbReference>
<comment type="caution">
    <text evidence="3">The sequence shown here is derived from an EMBL/GenBank/DDBJ whole genome shotgun (WGS) entry which is preliminary data.</text>
</comment>
<dbReference type="PANTHER" id="PTHR22946:SF12">
    <property type="entry name" value="CONIDIAL PIGMENT BIOSYNTHESIS PROTEIN AYG1 (AFU_ORTHOLOGUE AFUA_2G17550)"/>
    <property type="match status" value="1"/>
</dbReference>
<accession>A0ABP3LZ42</accession>
<proteinExistence type="inferred from homology"/>
<dbReference type="EMBL" id="BAAAHC010000003">
    <property type="protein sequence ID" value="GAA0509921.1"/>
    <property type="molecule type" value="Genomic_DNA"/>
</dbReference>
<gene>
    <name evidence="3" type="ORF">GCM10009545_10070</name>
</gene>
<dbReference type="Gene3D" id="3.40.50.1820">
    <property type="entry name" value="alpha/beta hydrolase"/>
    <property type="match status" value="1"/>
</dbReference>
<evidence type="ECO:0000313" key="4">
    <source>
        <dbReference type="Proteomes" id="UP001500220"/>
    </source>
</evidence>
<organism evidence="3 4">
    <name type="scientific">Saccharopolyspora thermophila</name>
    <dbReference type="NCBI Taxonomy" id="89367"/>
    <lineage>
        <taxon>Bacteria</taxon>
        <taxon>Bacillati</taxon>
        <taxon>Actinomycetota</taxon>
        <taxon>Actinomycetes</taxon>
        <taxon>Pseudonocardiales</taxon>
        <taxon>Pseudonocardiaceae</taxon>
        <taxon>Saccharopolyspora</taxon>
    </lineage>
</organism>
<dbReference type="InterPro" id="IPR050261">
    <property type="entry name" value="FrsA_esterase"/>
</dbReference>
<evidence type="ECO:0000313" key="3">
    <source>
        <dbReference type="EMBL" id="GAA0509921.1"/>
    </source>
</evidence>
<reference evidence="4" key="1">
    <citation type="journal article" date="2019" name="Int. J. Syst. Evol. Microbiol.">
        <title>The Global Catalogue of Microorganisms (GCM) 10K type strain sequencing project: providing services to taxonomists for standard genome sequencing and annotation.</title>
        <authorList>
            <consortium name="The Broad Institute Genomics Platform"/>
            <consortium name="The Broad Institute Genome Sequencing Center for Infectious Disease"/>
            <person name="Wu L."/>
            <person name="Ma J."/>
        </authorList>
    </citation>
    <scope>NUCLEOTIDE SEQUENCE [LARGE SCALE GENOMIC DNA]</scope>
    <source>
        <strain evidence="4">JCM 10664</strain>
    </source>
</reference>
<dbReference type="InterPro" id="IPR022742">
    <property type="entry name" value="Hydrolase_4"/>
</dbReference>
<name>A0ABP3LZ42_9PSEU</name>
<feature type="domain" description="Serine aminopeptidase S33" evidence="2">
    <location>
        <begin position="137"/>
        <end position="245"/>
    </location>
</feature>
<comment type="similarity">
    <text evidence="1">Belongs to the AB hydrolase superfamily.</text>
</comment>
<keyword evidence="4" id="KW-1185">Reference proteome</keyword>
<dbReference type="Gene3D" id="1.20.1440.110">
    <property type="entry name" value="acylaminoacyl peptidase"/>
    <property type="match status" value="1"/>
</dbReference>